<evidence type="ECO:0000313" key="5">
    <source>
        <dbReference type="EMBL" id="ONM08630.1"/>
    </source>
</evidence>
<gene>
    <name evidence="5" type="ORF">ZEAMMB73_Zm00001d033794</name>
</gene>
<feature type="region of interest" description="Disordered" evidence="4">
    <location>
        <begin position="683"/>
        <end position="717"/>
    </location>
</feature>
<dbReference type="STRING" id="4577.A0A1D6L2A1"/>
<dbReference type="EMBL" id="CM007647">
    <property type="protein sequence ID" value="ONM08630.1"/>
    <property type="molecule type" value="Genomic_DNA"/>
</dbReference>
<dbReference type="GO" id="GO:0008017">
    <property type="term" value="F:microtubule binding"/>
    <property type="evidence" value="ECO:0007669"/>
    <property type="project" value="InterPro"/>
</dbReference>
<feature type="coiled-coil region" evidence="3">
    <location>
        <begin position="500"/>
        <end position="529"/>
    </location>
</feature>
<dbReference type="GO" id="GO:0000226">
    <property type="term" value="P:microtubule cytoskeleton organization"/>
    <property type="evidence" value="ECO:0007669"/>
    <property type="project" value="InterPro"/>
</dbReference>
<dbReference type="SMR" id="A0A1D6L2A1"/>
<comment type="similarity">
    <text evidence="1">Belongs to the MAP65/ASE1 family.</text>
</comment>
<dbReference type="PANTHER" id="PTHR19321:SF14">
    <property type="entry name" value="OS03G0719000 PROTEIN"/>
    <property type="match status" value="1"/>
</dbReference>
<dbReference type="PANTHER" id="PTHR19321">
    <property type="entry name" value="PROTEIN REGULATOR OF CYTOKINESIS 1 PRC1-RELATED"/>
    <property type="match status" value="1"/>
</dbReference>
<evidence type="ECO:0000256" key="2">
    <source>
        <dbReference type="ARBA" id="ARBA00022701"/>
    </source>
</evidence>
<organism evidence="5">
    <name type="scientific">Zea mays</name>
    <name type="common">Maize</name>
    <dbReference type="NCBI Taxonomy" id="4577"/>
    <lineage>
        <taxon>Eukaryota</taxon>
        <taxon>Viridiplantae</taxon>
        <taxon>Streptophyta</taxon>
        <taxon>Embryophyta</taxon>
        <taxon>Tracheophyta</taxon>
        <taxon>Spermatophyta</taxon>
        <taxon>Magnoliopsida</taxon>
        <taxon>Liliopsida</taxon>
        <taxon>Poales</taxon>
        <taxon>Poaceae</taxon>
        <taxon>PACMAD clade</taxon>
        <taxon>Panicoideae</taxon>
        <taxon>Andropogonodae</taxon>
        <taxon>Andropogoneae</taxon>
        <taxon>Tripsacinae</taxon>
        <taxon>Zea</taxon>
    </lineage>
</organism>
<evidence type="ECO:0000256" key="1">
    <source>
        <dbReference type="ARBA" id="ARBA00006187"/>
    </source>
</evidence>
<dbReference type="PaxDb" id="4577-GRMZM2G359929_P01"/>
<proteinExistence type="inferred from homology"/>
<reference evidence="5" key="1">
    <citation type="submission" date="2015-12" db="EMBL/GenBank/DDBJ databases">
        <title>Update maize B73 reference genome by single molecule sequencing technologies.</title>
        <authorList>
            <consortium name="Maize Genome Sequencing Project"/>
            <person name="Ware D."/>
        </authorList>
    </citation>
    <scope>NUCLEOTIDE SEQUENCE [LARGE SCALE GENOMIC DNA]</scope>
    <source>
        <tissue evidence="5">Seedling</tissue>
    </source>
</reference>
<evidence type="ECO:0000256" key="3">
    <source>
        <dbReference type="SAM" id="Coils"/>
    </source>
</evidence>
<dbReference type="Gene3D" id="1.20.58.1520">
    <property type="match status" value="2"/>
</dbReference>
<feature type="compositionally biased region" description="Basic and acidic residues" evidence="4">
    <location>
        <begin position="900"/>
        <end position="911"/>
    </location>
</feature>
<protein>
    <submittedName>
        <fullName evidence="5">65-kDa microtubule-associated protein 6</fullName>
    </submittedName>
</protein>
<evidence type="ECO:0000256" key="4">
    <source>
        <dbReference type="SAM" id="MobiDB-lite"/>
    </source>
</evidence>
<dbReference type="ExpressionAtlas" id="A0A1D6L2A1">
    <property type="expression patterns" value="baseline and differential"/>
</dbReference>
<dbReference type="eggNOG" id="KOG4302">
    <property type="taxonomic scope" value="Eukaryota"/>
</dbReference>
<keyword evidence="2" id="KW-0493">Microtubule</keyword>
<dbReference type="AlphaFoldDB" id="A0A1D6L2A1"/>
<dbReference type="Pfam" id="PF03999">
    <property type="entry name" value="MAP65_ASE1"/>
    <property type="match status" value="2"/>
</dbReference>
<feature type="compositionally biased region" description="Basic and acidic residues" evidence="4">
    <location>
        <begin position="695"/>
        <end position="704"/>
    </location>
</feature>
<feature type="region of interest" description="Disordered" evidence="4">
    <location>
        <begin position="900"/>
        <end position="977"/>
    </location>
</feature>
<dbReference type="InterPro" id="IPR007145">
    <property type="entry name" value="MAP65_Ase1_PRC1"/>
</dbReference>
<sequence length="1010" mass="111343">MGEAVTAAELLYGMPLIRSVAGDGAGAGVETAGCGALLVELKQLWGEIGKSREERERMVRELEAECMRVYRRKVDEATGERAALHQSLAAGEAEIAALAAALGSDSGPQLKVRAVARAVSFLQVNKWTMSLTERVSSATALLEELRAVKAERSRQFADVRSEIEKITAEIAGRSYGYEGSPRASEVGEHDLTIRRLNEYRARLTSFQKEKSDRLHRVLEHVTEVHSLCDVLGEDFIAIVNEVHPGLHETSDPGKPTSISDSTLATLAQVVATLAAEKAKRATMLREAVVPLVELWELMDSSEEERRSFRNVAAVLNPDKLDALPSGVLSVATIKKTEEEVERLTRLKAGRMKELVLKRRLELESICRSMHVEPDASTVPEKSIALIDSGLVNPSELMASIDEQIAKAREELQSRREIMEKINKWLLACEEEEWLEEYNTDENRFSTGRIARLNLKRAEKARLIITKIPAVIDSLMSRTLAWESERKKPFLYDGARLVAVLEEHKQARLRQEEERRRLREQKKLRTLLSEKEAMPHLKRPGSSFGRAAEPCKVNRKRVDAGRLASSGGSGTTTSSSSSGGGGASATELIRPRSSAAGAGQCGEFFKDFLEGYSCRKYSIVIVKEYLIQRIGELIPSLLFFYSIYLSSGTGRLRFAGQGAGFRSWSGAPAVHDFASATAQSWVGRDDGGGGGEADEAQGRPDEGARAQEAAGAGEHLQEHARGARCEHRAGEIHCADRLWYQFTVPALLIDSGSDGFIFSNADEILPGLVNPSELMASIDEQIAKAREELQSRKEIMEKINKWLLACEEEEWLEEYNTDENRFSTGRIARLNLKRAEKARLIITKIPAVVDSLMSRTLAWESERKKPFLYDGARLVAVLEEHKQARLRQEEERRRLREQKKLRTLLSEKEAMPHLKRPGSSFGRAAEPCKVNRKRVDAGRLASSGGSGTTSGSSSSSGGGASATELIRPRSSAAGSGQCGEFFKGVRRLSAPPFNYVAVSKGRSMSSSLALS</sequence>
<dbReference type="InParanoid" id="A0A1D6L2A1"/>
<keyword evidence="3" id="KW-0175">Coiled coil</keyword>
<name>A0A1D6L2A1_MAIZE</name>
<dbReference type="GO" id="GO:0005874">
    <property type="term" value="C:microtubule"/>
    <property type="evidence" value="ECO:0007669"/>
    <property type="project" value="UniProtKB-KW"/>
</dbReference>
<feature type="region of interest" description="Disordered" evidence="4">
    <location>
        <begin position="561"/>
        <end position="586"/>
    </location>
</feature>
<accession>A0A1D6L2A1</accession>